<name>A0A1B1A6V7_9RHOB</name>
<dbReference type="GeneID" id="28251396"/>
<dbReference type="EMBL" id="CP015231">
    <property type="protein sequence ID" value="ANP42309.1"/>
    <property type="molecule type" value="Genomic_DNA"/>
</dbReference>
<dbReference type="Proteomes" id="UP000013243">
    <property type="component" value="Plasmid unnamed1"/>
</dbReference>
<dbReference type="RefSeq" id="WP_040641385.1">
    <property type="nucleotide sequence ID" value="NZ_CP015231.1"/>
</dbReference>
<keyword evidence="1" id="KW-0614">Plasmid</keyword>
<dbReference type="AlphaFoldDB" id="A0A1B1A6V7"/>
<accession>A0A1B1A6V7</accession>
<reference evidence="1 2" key="1">
    <citation type="journal article" date="2016" name="ISME J.">
        <title>Global occurrence and heterogeneity of the Roseobacter-clade species Ruegeria mobilis.</title>
        <authorList>
            <person name="Sonnenschein E."/>
            <person name="Gram L."/>
        </authorList>
    </citation>
    <scope>NUCLEOTIDE SEQUENCE [LARGE SCALE GENOMIC DNA]</scope>
    <source>
        <strain evidence="1 2">F1926</strain>
        <plasmid evidence="1 2">unnamed1</plasmid>
    </source>
</reference>
<geneLocation type="plasmid" evidence="1 2">
    <name>unnamed1</name>
</geneLocation>
<evidence type="ECO:0000313" key="2">
    <source>
        <dbReference type="Proteomes" id="UP000013243"/>
    </source>
</evidence>
<protein>
    <submittedName>
        <fullName evidence="1">Uncharacterized protein</fullName>
    </submittedName>
</protein>
<organism evidence="1 2">
    <name type="scientific">Tritonibacter mobilis F1926</name>
    <dbReference type="NCBI Taxonomy" id="1265309"/>
    <lineage>
        <taxon>Bacteria</taxon>
        <taxon>Pseudomonadati</taxon>
        <taxon>Pseudomonadota</taxon>
        <taxon>Alphaproteobacteria</taxon>
        <taxon>Rhodobacterales</taxon>
        <taxon>Paracoccaceae</taxon>
        <taxon>Tritonibacter</taxon>
    </lineage>
</organism>
<sequence>MSAWSAFARQNDALDEIARSQVRPLGLLQVGIAENLEAQNIGFNRIEIGLRRIEQRLEVRHFPGRS</sequence>
<dbReference type="KEGG" id="rmb:K529_016140"/>
<proteinExistence type="predicted"/>
<evidence type="ECO:0000313" key="1">
    <source>
        <dbReference type="EMBL" id="ANP42309.1"/>
    </source>
</evidence>
<gene>
    <name evidence="1" type="ORF">K529_016140</name>
</gene>